<keyword evidence="6" id="KW-0902">Two-component regulatory system</keyword>
<dbReference type="CDD" id="cd00130">
    <property type="entry name" value="PAS"/>
    <property type="match status" value="1"/>
</dbReference>
<dbReference type="EC" id="2.7.13.3" evidence="2"/>
<evidence type="ECO:0000259" key="9">
    <source>
        <dbReference type="PROSITE" id="PS50109"/>
    </source>
</evidence>
<keyword evidence="8" id="KW-0472">Membrane</keyword>
<dbReference type="InterPro" id="IPR003661">
    <property type="entry name" value="HisK_dim/P_dom"/>
</dbReference>
<dbReference type="RefSeq" id="WP_252916647.1">
    <property type="nucleotide sequence ID" value="NZ_JAAAML010000003.1"/>
</dbReference>
<dbReference type="InterPro" id="IPR005467">
    <property type="entry name" value="His_kinase_dom"/>
</dbReference>
<evidence type="ECO:0000256" key="2">
    <source>
        <dbReference type="ARBA" id="ARBA00012438"/>
    </source>
</evidence>
<keyword evidence="3" id="KW-0597">Phosphoprotein</keyword>
<organism evidence="10 11">
    <name type="scientific">Hoeflea alexandrii</name>
    <dbReference type="NCBI Taxonomy" id="288436"/>
    <lineage>
        <taxon>Bacteria</taxon>
        <taxon>Pseudomonadati</taxon>
        <taxon>Pseudomonadota</taxon>
        <taxon>Alphaproteobacteria</taxon>
        <taxon>Hyphomicrobiales</taxon>
        <taxon>Rhizobiaceae</taxon>
        <taxon>Hoeflea</taxon>
    </lineage>
</organism>
<gene>
    <name evidence="10" type="ORF">GTW23_16950</name>
</gene>
<keyword evidence="4" id="KW-0808">Transferase</keyword>
<feature type="transmembrane region" description="Helical" evidence="8">
    <location>
        <begin position="101"/>
        <end position="128"/>
    </location>
</feature>
<evidence type="ECO:0000313" key="10">
    <source>
        <dbReference type="EMBL" id="MCO6409873.1"/>
    </source>
</evidence>
<feature type="domain" description="Histidine kinase" evidence="9">
    <location>
        <begin position="360"/>
        <end position="580"/>
    </location>
</feature>
<dbReference type="InterPro" id="IPR050736">
    <property type="entry name" value="Sensor_HK_Regulatory"/>
</dbReference>
<dbReference type="SMART" id="SM00387">
    <property type="entry name" value="HATPase_c"/>
    <property type="match status" value="1"/>
</dbReference>
<dbReference type="InterPro" id="IPR036890">
    <property type="entry name" value="HATPase_C_sf"/>
</dbReference>
<name>A0ABT1CUN6_9HYPH</name>
<feature type="transmembrane region" description="Helical" evidence="8">
    <location>
        <begin position="45"/>
        <end position="66"/>
    </location>
</feature>
<comment type="catalytic activity">
    <reaction evidence="1">
        <text>ATP + protein L-histidine = ADP + protein N-phospho-L-histidine.</text>
        <dbReference type="EC" id="2.7.13.3"/>
    </reaction>
</comment>
<dbReference type="Proteomes" id="UP001320715">
    <property type="component" value="Unassembled WGS sequence"/>
</dbReference>
<evidence type="ECO:0000256" key="8">
    <source>
        <dbReference type="SAM" id="Phobius"/>
    </source>
</evidence>
<dbReference type="EMBL" id="JAAAML010000003">
    <property type="protein sequence ID" value="MCO6409873.1"/>
    <property type="molecule type" value="Genomic_DNA"/>
</dbReference>
<dbReference type="CDD" id="cd16922">
    <property type="entry name" value="HATPase_EvgS-ArcB-TorS-like"/>
    <property type="match status" value="1"/>
</dbReference>
<keyword evidence="5 10" id="KW-0418">Kinase</keyword>
<dbReference type="InterPro" id="IPR036097">
    <property type="entry name" value="HisK_dim/P_sf"/>
</dbReference>
<accession>A0ABT1CUN6</accession>
<dbReference type="SUPFAM" id="SSF55874">
    <property type="entry name" value="ATPase domain of HSP90 chaperone/DNA topoisomerase II/histidine kinase"/>
    <property type="match status" value="1"/>
</dbReference>
<dbReference type="PANTHER" id="PTHR43711:SF26">
    <property type="entry name" value="SENSOR HISTIDINE KINASE RCSC"/>
    <property type="match status" value="1"/>
</dbReference>
<dbReference type="SUPFAM" id="SSF47384">
    <property type="entry name" value="Homodimeric domain of signal transducing histidine kinase"/>
    <property type="match status" value="1"/>
</dbReference>
<evidence type="ECO:0000256" key="1">
    <source>
        <dbReference type="ARBA" id="ARBA00000085"/>
    </source>
</evidence>
<feature type="transmembrane region" description="Helical" evidence="8">
    <location>
        <begin position="72"/>
        <end position="89"/>
    </location>
</feature>
<evidence type="ECO:0000313" key="11">
    <source>
        <dbReference type="Proteomes" id="UP001320715"/>
    </source>
</evidence>
<feature type="region of interest" description="Disordered" evidence="7">
    <location>
        <begin position="579"/>
        <end position="602"/>
    </location>
</feature>
<dbReference type="PRINTS" id="PR00344">
    <property type="entry name" value="BCTRLSENSOR"/>
</dbReference>
<evidence type="ECO:0000256" key="4">
    <source>
        <dbReference type="ARBA" id="ARBA00022679"/>
    </source>
</evidence>
<evidence type="ECO:0000256" key="7">
    <source>
        <dbReference type="SAM" id="MobiDB-lite"/>
    </source>
</evidence>
<feature type="transmembrane region" description="Helical" evidence="8">
    <location>
        <begin position="140"/>
        <end position="160"/>
    </location>
</feature>
<feature type="transmembrane region" description="Helical" evidence="8">
    <location>
        <begin position="167"/>
        <end position="187"/>
    </location>
</feature>
<dbReference type="InterPro" id="IPR003594">
    <property type="entry name" value="HATPase_dom"/>
</dbReference>
<dbReference type="InterPro" id="IPR000014">
    <property type="entry name" value="PAS"/>
</dbReference>
<dbReference type="SMART" id="SM00388">
    <property type="entry name" value="HisKA"/>
    <property type="match status" value="1"/>
</dbReference>
<dbReference type="Gene3D" id="1.10.287.130">
    <property type="match status" value="1"/>
</dbReference>
<dbReference type="GO" id="GO:0016301">
    <property type="term" value="F:kinase activity"/>
    <property type="evidence" value="ECO:0007669"/>
    <property type="project" value="UniProtKB-KW"/>
</dbReference>
<protein>
    <recommendedName>
        <fullName evidence="2">histidine kinase</fullName>
        <ecNumber evidence="2">2.7.13.3</ecNumber>
    </recommendedName>
</protein>
<keyword evidence="8" id="KW-1133">Transmembrane helix</keyword>
<dbReference type="SUPFAM" id="SSF55785">
    <property type="entry name" value="PYP-like sensor domain (PAS domain)"/>
    <property type="match status" value="1"/>
</dbReference>
<keyword evidence="8" id="KW-0812">Transmembrane</keyword>
<dbReference type="InterPro" id="IPR004358">
    <property type="entry name" value="Sig_transdc_His_kin-like_C"/>
</dbReference>
<reference evidence="10 11" key="1">
    <citation type="submission" date="2020-01" db="EMBL/GenBank/DDBJ databases">
        <title>Genomes of bacteria type strains.</title>
        <authorList>
            <person name="Chen J."/>
            <person name="Zhu S."/>
            <person name="Yang J."/>
        </authorList>
    </citation>
    <scope>NUCLEOTIDE SEQUENCE [LARGE SCALE GENOMIC DNA]</scope>
    <source>
        <strain evidence="10 11">DSM 16655</strain>
    </source>
</reference>
<dbReference type="PROSITE" id="PS50109">
    <property type="entry name" value="HIS_KIN"/>
    <property type="match status" value="1"/>
</dbReference>
<dbReference type="Gene3D" id="3.30.450.20">
    <property type="entry name" value="PAS domain"/>
    <property type="match status" value="1"/>
</dbReference>
<keyword evidence="11" id="KW-1185">Reference proteome</keyword>
<evidence type="ECO:0000256" key="6">
    <source>
        <dbReference type="ARBA" id="ARBA00023012"/>
    </source>
</evidence>
<comment type="caution">
    <text evidence="10">The sequence shown here is derived from an EMBL/GenBank/DDBJ whole genome shotgun (WGS) entry which is preliminary data.</text>
</comment>
<dbReference type="CDD" id="cd00082">
    <property type="entry name" value="HisKA"/>
    <property type="match status" value="1"/>
</dbReference>
<dbReference type="Pfam" id="PF00512">
    <property type="entry name" value="HisKA"/>
    <property type="match status" value="1"/>
</dbReference>
<dbReference type="InterPro" id="IPR035965">
    <property type="entry name" value="PAS-like_dom_sf"/>
</dbReference>
<dbReference type="Gene3D" id="3.30.565.10">
    <property type="entry name" value="Histidine kinase-like ATPase, C-terminal domain"/>
    <property type="match status" value="1"/>
</dbReference>
<evidence type="ECO:0000256" key="5">
    <source>
        <dbReference type="ARBA" id="ARBA00022777"/>
    </source>
</evidence>
<sequence>MTKFDDLIDRIKLAGRHTAESWLGSVAPGADADAQESRVRAMTGCLSSIIVAPLLAAPVLLTTFAWPYAVSGALAAAALPVAAAGLLAATGSERLAGRAALGGVAVALVLLATLSGGMASPFMLLLALLPLEASIRSTQLSGLVAGLVAAALAGLAIMALDLGGNASAVPAGAQAAATMASVFYALARGLAFTLQGPAPVAVPAVPAVKVAPERSGSDGDNVLDRLPGLLTLHDARGNVVRVAGADQAEFASKLGDVSGTGFINRIHVADRIAFLDAVDSLRRGESRSHVELRFDCPGETSQFVHVAVALAAERNEDGGFTGILAQTRDITAEVADHFHASAVVEQAESANASKTRFLAAVSHELRTPLNAIIGFSDILARELFGKLGDERQREYVGLIHQSGQHLLSLVNTMLDMSKIEAGRYEVFVEAFPIGEVIDSCDAMLRLEASNRGVTLTRRLARGVGEVVADRGAVHQMLINLVGNAIKFTEPGGVVNVDAAIRDGRLQLIVSDTGIGIAADKLACIGEPFVQAQNELGRHYEGTGLGLSLVKGLVDLHGGAFSIESTEGEGTVVTIELPADGSGANRQSANSAEDPATVFPPYLPKATPMPAGRLVRIDEETRNEDYAETARIA</sequence>
<evidence type="ECO:0000256" key="3">
    <source>
        <dbReference type="ARBA" id="ARBA00022553"/>
    </source>
</evidence>
<proteinExistence type="predicted"/>
<dbReference type="Pfam" id="PF02518">
    <property type="entry name" value="HATPase_c"/>
    <property type="match status" value="1"/>
</dbReference>
<dbReference type="PANTHER" id="PTHR43711">
    <property type="entry name" value="TWO-COMPONENT HISTIDINE KINASE"/>
    <property type="match status" value="1"/>
</dbReference>